<evidence type="ECO:0000313" key="4">
    <source>
        <dbReference type="EMBL" id="KAF4946771.1"/>
    </source>
</evidence>
<dbReference type="SUPFAM" id="SSF52540">
    <property type="entry name" value="P-loop containing nucleoside triphosphate hydrolases"/>
    <property type="match status" value="1"/>
</dbReference>
<evidence type="ECO:0000313" key="5">
    <source>
        <dbReference type="Proteomes" id="UP000604273"/>
    </source>
</evidence>
<feature type="compositionally biased region" description="Low complexity" evidence="2">
    <location>
        <begin position="1023"/>
        <end position="1042"/>
    </location>
</feature>
<accession>A0A8H4WQX7</accession>
<evidence type="ECO:0000256" key="1">
    <source>
        <dbReference type="ARBA" id="ARBA00022737"/>
    </source>
</evidence>
<sequence length="1385" mass="158384">MAALDFSTNPTFDENDTSFSAICEDAIKEFLEDPKTPKPAENRFVRYVNDRKTRLEAGKGKDSEDDVEQTEEFIRQLEQEWTGSKAYNLRERVEPFIKGITSLIKSCESLLQPAPFGAAIAVSGFRIVLELSTKAHEAVDEILNVLEEVQPLLACYKITAASQQSSPDISRAIKKSFKTILELWAHSAKILSKSYSRITISNIIRPLKDVIQDFQNKARKDAENVNRLLLAHMSFKDAMQRKEERKDLLRKWIIGGEKDDLHADTELKLRDKERTDGTCKWIFEKQEFKDWRDARKHSVLWYNGPPGSGKSVLVSAVINHLREQPESEVVYFFYTFKSASTRQETCGLRSIALQLLRQLDATSRFDRLTAQYDRARKDGRFELGNNDCEEVVKLLTTLLQHSQFAQVYVVLDGLDECSIRNHGENSFPGLQEILSLDTLGTVKWFLSSRDIPEMRSLKEASKAVELKLNLADTSKDIETFLDSQDICPMHDEPWFDTDEHIFLYAAIICKIVKDKTYGTKEEMLDALRSFPEDFKDLKACYLKSLARIKDLPAKKRNLAIRTFRLLAWSEKQLTLMEFADALNLYINPKDESAKSKEDAFRVFYRSEDVCSPLITMDDTDGSHKVSLFHKSVKDFFIEPNNQAEIEKYLPGFYISELEASEHLGVSCIEYLSNKRYQKPESLKALVTENTSSYGNAFLRYAAVFWHIHLCDVELKPKTLKSVTEFLKSPGFWTCMYVQSHTAPHLFARYKKKPGERYQPMMGTTSDPLLHFGLPLPPWKEEFSSADYRSLDYSFCAFVQDWGELLAKNPDQLHHAVPLNLYEPSCRLKAPNRLRKVHIKHISNLLESTSEMHILESSLSSTGKNGGRTLQLHIICEEGMIPERRVKVNQVNVSFRSKHKQNRETVPESLATDGEWITTIARDYEKGDHFLQNWKFHSRDLSITRYRQGDASRTRLYQAPSQVCRDLGLDPDGKSHWNLVQLDVVTQPNQKDSNSKTRLFYFRQEQGEVHCHGRAKSPINLTVSNSDSQNSSSDSDGSSYFSSDLEDDLDSIDTLSIDEGKYGSLEFPDTQDGDPNGQMTECVIMASDFGKPIWRPIRTDSLSWTRMIGARHPRLPIVAVSYRFGQVDVFNDDTGFSESFEIPEKERNEATKLLAVSRELQFSPCGNFFTLLSIGFYQEDGHTKCQVTASCFEFLHSSSRHSFQAPNHGTCASFVYSFLGKVDELPRPYIMTNWTPEHVVLALPPWTYSPKIIKISLLPLTDHATTSKGLPPRISTLTQPVFFPQSTISRDPHIMTRFSGPVVMRWKVVGHGTARTTQDGEDNGEISEERHAWREWNNEDQVSEDAKVERSALEEYRMLRGDFVGETYTVPIRSGLDWTREGVLSC</sequence>
<dbReference type="InterPro" id="IPR007111">
    <property type="entry name" value="NACHT_NTPase"/>
</dbReference>
<reference evidence="4" key="2">
    <citation type="submission" date="2020-05" db="EMBL/GenBank/DDBJ databases">
        <authorList>
            <person name="Kim H.-S."/>
            <person name="Proctor R.H."/>
            <person name="Brown D.W."/>
        </authorList>
    </citation>
    <scope>NUCLEOTIDE SEQUENCE</scope>
    <source>
        <strain evidence="4">NRRL 45417</strain>
    </source>
</reference>
<keyword evidence="1" id="KW-0677">Repeat</keyword>
<keyword evidence="5" id="KW-1185">Reference proteome</keyword>
<dbReference type="Proteomes" id="UP000604273">
    <property type="component" value="Unassembled WGS sequence"/>
</dbReference>
<dbReference type="OrthoDB" id="7464126at2759"/>
<evidence type="ECO:0000259" key="3">
    <source>
        <dbReference type="PROSITE" id="PS50837"/>
    </source>
</evidence>
<protein>
    <recommendedName>
        <fullName evidence="3">NACHT domain-containing protein</fullName>
    </recommendedName>
</protein>
<gene>
    <name evidence="4" type="ORF">FGADI_10975</name>
</gene>
<organism evidence="4 5">
    <name type="scientific">Fusarium gaditjirri</name>
    <dbReference type="NCBI Taxonomy" id="282569"/>
    <lineage>
        <taxon>Eukaryota</taxon>
        <taxon>Fungi</taxon>
        <taxon>Dikarya</taxon>
        <taxon>Ascomycota</taxon>
        <taxon>Pezizomycotina</taxon>
        <taxon>Sordariomycetes</taxon>
        <taxon>Hypocreomycetidae</taxon>
        <taxon>Hypocreales</taxon>
        <taxon>Nectriaceae</taxon>
        <taxon>Fusarium</taxon>
        <taxon>Fusarium nisikadoi species complex</taxon>
    </lineage>
</organism>
<feature type="region of interest" description="Disordered" evidence="2">
    <location>
        <begin position="1012"/>
        <end position="1042"/>
    </location>
</feature>
<dbReference type="PANTHER" id="PTHR10039:SF17">
    <property type="entry name" value="FUNGAL STAND N-TERMINAL GOODBYE DOMAIN-CONTAINING PROTEIN-RELATED"/>
    <property type="match status" value="1"/>
</dbReference>
<reference evidence="4" key="1">
    <citation type="journal article" date="2020" name="BMC Genomics">
        <title>Correction to: Identification and distribution of gene clusters required for synthesis of sphingolipid metabolism inhibitors in diverse species of the filamentous fungus Fusarium.</title>
        <authorList>
            <person name="Kim H.S."/>
            <person name="Lohmar J.M."/>
            <person name="Busman M."/>
            <person name="Brown D.W."/>
            <person name="Naumann T.A."/>
            <person name="Divon H.H."/>
            <person name="Lysoe E."/>
            <person name="Uhlig S."/>
            <person name="Proctor R.H."/>
        </authorList>
    </citation>
    <scope>NUCLEOTIDE SEQUENCE</scope>
    <source>
        <strain evidence="4">NRRL 45417</strain>
    </source>
</reference>
<dbReference type="Gene3D" id="3.40.50.300">
    <property type="entry name" value="P-loop containing nucleotide triphosphate hydrolases"/>
    <property type="match status" value="1"/>
</dbReference>
<dbReference type="Pfam" id="PF24883">
    <property type="entry name" value="NPHP3_N"/>
    <property type="match status" value="1"/>
</dbReference>
<dbReference type="EMBL" id="JABFAI010000305">
    <property type="protein sequence ID" value="KAF4946771.1"/>
    <property type="molecule type" value="Genomic_DNA"/>
</dbReference>
<dbReference type="InterPro" id="IPR056884">
    <property type="entry name" value="NPHP3-like_N"/>
</dbReference>
<evidence type="ECO:0000256" key="2">
    <source>
        <dbReference type="SAM" id="MobiDB-lite"/>
    </source>
</evidence>
<dbReference type="PROSITE" id="PS50837">
    <property type="entry name" value="NACHT"/>
    <property type="match status" value="1"/>
</dbReference>
<comment type="caution">
    <text evidence="4">The sequence shown here is derived from an EMBL/GenBank/DDBJ whole genome shotgun (WGS) entry which is preliminary data.</text>
</comment>
<feature type="domain" description="NACHT" evidence="3">
    <location>
        <begin position="298"/>
        <end position="449"/>
    </location>
</feature>
<proteinExistence type="predicted"/>
<name>A0A8H4WQX7_9HYPO</name>
<dbReference type="InterPro" id="IPR027417">
    <property type="entry name" value="P-loop_NTPase"/>
</dbReference>
<dbReference type="PANTHER" id="PTHR10039">
    <property type="entry name" value="AMELOGENIN"/>
    <property type="match status" value="1"/>
</dbReference>